<proteinExistence type="predicted"/>
<sequence>MNGRSAVRLERLREAIRRSGTLPLAEAATLCEVSEMTVRRDIAASNGAIVSFGGHLVMADNPQFAAAYNLDAQKDRYARAKQRLCEAAAAMIEEGDTVFVDCGTTLMPLCALLPREMNVTIVTYALNVANAFSQREMPNMRLVVLGGLYYAASDSFGGQDVTTSIRRLGINKALISAAGVHADKGASCFHFHEVAPKQAAIEHAARRILVADESKLDVMRAAFFADLSDFDTLLTTGDPGRTWRDSMSDSDASNVEVV</sequence>
<dbReference type="AlphaFoldDB" id="A0A1Q8SMS5"/>
<dbReference type="InterPro" id="IPR050313">
    <property type="entry name" value="Carb_Metab_HTH_regulators"/>
</dbReference>
<evidence type="ECO:0000313" key="5">
    <source>
        <dbReference type="EMBL" id="OLO02759.1"/>
    </source>
</evidence>
<dbReference type="PROSITE" id="PS51000">
    <property type="entry name" value="HTH_DEOR_2"/>
    <property type="match status" value="1"/>
</dbReference>
<dbReference type="OrthoDB" id="9797223at2"/>
<dbReference type="PANTHER" id="PTHR30363:SF8">
    <property type="entry name" value="DEOXYRIBOSE OPERON REPRESSOR"/>
    <property type="match status" value="1"/>
</dbReference>
<accession>A0A1Q8SMS5</accession>
<keyword evidence="6" id="KW-1185">Reference proteome</keyword>
<feature type="domain" description="HTH deoR-type" evidence="4">
    <location>
        <begin position="5"/>
        <end position="57"/>
    </location>
</feature>
<evidence type="ECO:0000313" key="6">
    <source>
        <dbReference type="Proteomes" id="UP000186878"/>
    </source>
</evidence>
<dbReference type="PANTHER" id="PTHR30363">
    <property type="entry name" value="HTH-TYPE TRANSCRIPTIONAL REGULATOR SRLR-RELATED"/>
    <property type="match status" value="1"/>
</dbReference>
<name>A0A1Q8SMS5_9GAMM</name>
<dbReference type="STRING" id="404433.BTW07_17785"/>
<dbReference type="EMBL" id="MSDO01000031">
    <property type="protein sequence ID" value="OLO02759.1"/>
    <property type="molecule type" value="Genomic_DNA"/>
</dbReference>
<dbReference type="Pfam" id="PF00455">
    <property type="entry name" value="DeoRC"/>
    <property type="match status" value="1"/>
</dbReference>
<dbReference type="PROSITE" id="PS00894">
    <property type="entry name" value="HTH_DEOR_1"/>
    <property type="match status" value="1"/>
</dbReference>
<evidence type="ECO:0000256" key="1">
    <source>
        <dbReference type="ARBA" id="ARBA00023015"/>
    </source>
</evidence>
<dbReference type="SMART" id="SM01134">
    <property type="entry name" value="DeoRC"/>
    <property type="match status" value="1"/>
</dbReference>
<evidence type="ECO:0000256" key="2">
    <source>
        <dbReference type="ARBA" id="ARBA00023125"/>
    </source>
</evidence>
<dbReference type="InterPro" id="IPR037171">
    <property type="entry name" value="NagB/RpiA_transferase-like"/>
</dbReference>
<keyword evidence="2" id="KW-0238">DNA-binding</keyword>
<dbReference type="GO" id="GO:0003677">
    <property type="term" value="F:DNA binding"/>
    <property type="evidence" value="ECO:0007669"/>
    <property type="project" value="UniProtKB-KW"/>
</dbReference>
<dbReference type="SMART" id="SM00420">
    <property type="entry name" value="HTH_DEOR"/>
    <property type="match status" value="1"/>
</dbReference>
<dbReference type="Proteomes" id="UP000186878">
    <property type="component" value="Unassembled WGS sequence"/>
</dbReference>
<organism evidence="5 6">
    <name type="scientific">Salinicola socius</name>
    <dbReference type="NCBI Taxonomy" id="404433"/>
    <lineage>
        <taxon>Bacteria</taxon>
        <taxon>Pseudomonadati</taxon>
        <taxon>Pseudomonadota</taxon>
        <taxon>Gammaproteobacteria</taxon>
        <taxon>Oceanospirillales</taxon>
        <taxon>Halomonadaceae</taxon>
        <taxon>Salinicola</taxon>
    </lineage>
</organism>
<reference evidence="5 6" key="1">
    <citation type="submission" date="2016-12" db="EMBL/GenBank/DDBJ databases">
        <title>Draft genome sequences of strains Salinicola socius SMB35, Salinicola sp. MH3R3-1 and Chromohalobacter sp. SMB17 from the Verkhnekamsk potash mining region of Russia.</title>
        <authorList>
            <person name="Mavrodi D.V."/>
            <person name="Olsson B.E."/>
            <person name="Korsakova E.S."/>
            <person name="Pyankova A."/>
            <person name="Mavrodi O.V."/>
            <person name="Plotnikova E.G."/>
        </authorList>
    </citation>
    <scope>NUCLEOTIDE SEQUENCE [LARGE SCALE GENOMIC DNA]</scope>
    <source>
        <strain evidence="5 6">SMB35</strain>
    </source>
</reference>
<evidence type="ECO:0000256" key="3">
    <source>
        <dbReference type="ARBA" id="ARBA00023163"/>
    </source>
</evidence>
<keyword evidence="1" id="KW-0805">Transcription regulation</keyword>
<dbReference type="InterPro" id="IPR001034">
    <property type="entry name" value="DeoR_HTH"/>
</dbReference>
<dbReference type="GO" id="GO:0003700">
    <property type="term" value="F:DNA-binding transcription factor activity"/>
    <property type="evidence" value="ECO:0007669"/>
    <property type="project" value="InterPro"/>
</dbReference>
<dbReference type="RefSeq" id="WP_075571509.1">
    <property type="nucleotide sequence ID" value="NZ_MSDO01000031.1"/>
</dbReference>
<comment type="caution">
    <text evidence="5">The sequence shown here is derived from an EMBL/GenBank/DDBJ whole genome shotgun (WGS) entry which is preliminary data.</text>
</comment>
<gene>
    <name evidence="5" type="ORF">BTW07_17785</name>
</gene>
<dbReference type="SUPFAM" id="SSF100950">
    <property type="entry name" value="NagB/RpiA/CoA transferase-like"/>
    <property type="match status" value="1"/>
</dbReference>
<dbReference type="Pfam" id="PF08220">
    <property type="entry name" value="HTH_DeoR"/>
    <property type="match status" value="1"/>
</dbReference>
<dbReference type="InterPro" id="IPR018356">
    <property type="entry name" value="Tscrpt_reg_HTH_DeoR_CS"/>
</dbReference>
<keyword evidence="3" id="KW-0804">Transcription</keyword>
<dbReference type="InterPro" id="IPR014036">
    <property type="entry name" value="DeoR-like_C"/>
</dbReference>
<evidence type="ECO:0000259" key="4">
    <source>
        <dbReference type="PROSITE" id="PS51000"/>
    </source>
</evidence>
<protein>
    <submittedName>
        <fullName evidence="5">DeoR family transcriptional regulator</fullName>
    </submittedName>
</protein>